<name>A0ABR6PEL4_9SPHI</name>
<feature type="transmembrane region" description="Helical" evidence="1">
    <location>
        <begin position="16"/>
        <end position="38"/>
    </location>
</feature>
<keyword evidence="1" id="KW-0812">Transmembrane</keyword>
<dbReference type="RefSeq" id="WP_076371771.1">
    <property type="nucleotide sequence ID" value="NZ_FTMG01000002.1"/>
</dbReference>
<gene>
    <name evidence="2" type="ORF">HDF23_000876</name>
</gene>
<keyword evidence="1" id="KW-0472">Membrane</keyword>
<dbReference type="EMBL" id="JACHCB010000002">
    <property type="protein sequence ID" value="MBB6108141.1"/>
    <property type="molecule type" value="Genomic_DNA"/>
</dbReference>
<evidence type="ECO:0000256" key="1">
    <source>
        <dbReference type="SAM" id="Phobius"/>
    </source>
</evidence>
<keyword evidence="1" id="KW-1133">Transmembrane helix</keyword>
<evidence type="ECO:0000313" key="2">
    <source>
        <dbReference type="EMBL" id="MBB6108141.1"/>
    </source>
</evidence>
<protein>
    <submittedName>
        <fullName evidence="2">Uncharacterized protein</fullName>
    </submittedName>
</protein>
<proteinExistence type="predicted"/>
<comment type="caution">
    <text evidence="2">The sequence shown here is derived from an EMBL/GenBank/DDBJ whole genome shotgun (WGS) entry which is preliminary data.</text>
</comment>
<keyword evidence="3" id="KW-1185">Reference proteome</keyword>
<accession>A0ABR6PEL4</accession>
<evidence type="ECO:0000313" key="3">
    <source>
        <dbReference type="Proteomes" id="UP000541583"/>
    </source>
</evidence>
<reference evidence="2 3" key="1">
    <citation type="submission" date="2020-08" db="EMBL/GenBank/DDBJ databases">
        <title>Genomic Encyclopedia of Type Strains, Phase IV (KMG-V): Genome sequencing to study the core and pangenomes of soil and plant-associated prokaryotes.</title>
        <authorList>
            <person name="Whitman W."/>
        </authorList>
    </citation>
    <scope>NUCLEOTIDE SEQUENCE [LARGE SCALE GENOMIC DNA]</scope>
    <source>
        <strain evidence="2 3">ANJLi2</strain>
    </source>
</reference>
<organism evidence="2 3">
    <name type="scientific">Mucilaginibacter lappiensis</name>
    <dbReference type="NCBI Taxonomy" id="354630"/>
    <lineage>
        <taxon>Bacteria</taxon>
        <taxon>Pseudomonadati</taxon>
        <taxon>Bacteroidota</taxon>
        <taxon>Sphingobacteriia</taxon>
        <taxon>Sphingobacteriales</taxon>
        <taxon>Sphingobacteriaceae</taxon>
        <taxon>Mucilaginibacter</taxon>
    </lineage>
</organism>
<sequence>MKIVNYLSPANTNTNWLALAAFVISIIAVLIAFLNFYFQHIRKKSSVIFNLISQGFGVNPLRNTIVLSNSGNTEVLIIGMELSFIDKAKNDTKSSIIIKDNKPAFPILLKPKDISSIEISSELNLFNENDLVYEIKDGQPRYVIHLIIHSILFNGQKKKSDIKLMDIILYSPNENQHAKSGYQVSSGKNILSKKNSTISKF</sequence>
<dbReference type="Proteomes" id="UP000541583">
    <property type="component" value="Unassembled WGS sequence"/>
</dbReference>